<reference evidence="3 4" key="1">
    <citation type="submission" date="2024-01" db="EMBL/GenBank/DDBJ databases">
        <title>The genome of the rayed Mediterranean limpet Patella caerulea (Linnaeus, 1758).</title>
        <authorList>
            <person name="Anh-Thu Weber A."/>
            <person name="Halstead-Nussloch G."/>
        </authorList>
    </citation>
    <scope>NUCLEOTIDE SEQUENCE [LARGE SCALE GENOMIC DNA]</scope>
    <source>
        <strain evidence="3">AATW-2023a</strain>
        <tissue evidence="3">Whole specimen</tissue>
    </source>
</reference>
<keyword evidence="4" id="KW-1185">Reference proteome</keyword>
<dbReference type="PANTHER" id="PTHR16124">
    <property type="entry name" value="MIS18-BINDING PROTEIN 1"/>
    <property type="match status" value="1"/>
</dbReference>
<feature type="compositionally biased region" description="Low complexity" evidence="1">
    <location>
        <begin position="565"/>
        <end position="582"/>
    </location>
</feature>
<protein>
    <recommendedName>
        <fullName evidence="2">SANTA domain-containing protein</fullName>
    </recommendedName>
</protein>
<feature type="compositionally biased region" description="Basic and acidic residues" evidence="1">
    <location>
        <begin position="683"/>
        <end position="698"/>
    </location>
</feature>
<feature type="compositionally biased region" description="Polar residues" evidence="1">
    <location>
        <begin position="349"/>
        <end position="361"/>
    </location>
</feature>
<sequence length="1141" mass="128462">MNTSKQLQHAFDEVFKQSPMPLQMKVAVESSFLSALNTSQGDCSKNQSIESIHDLFEKTVNCNPQLQEQEMVNDDRVLHIPVTAVQQLFLWIIKPLPNTAGICVEGKKSLEDESFWHSGEVTQRISSNLIATNSGSQYQLMGEIELLDAVDAGIPESLALTFRHGFPVNWKELIAESNMDVTSNSIVAQGPTTALLEVTNLVSQQTVRNEVNNFGKQVVPIPEENNNDLSMNMEDNNVVIPSNSGNEDNENLTDNVVNEVCAGENVSITNSVMAKTMVDKVLVENVNKPSKPPKKVMTRSKQKENRQNTDSSAYSEGETEDSYTQDKTPFSRRQKRQFISDDENEDTTDVNSTESIANQSGSKRKKHKLMKESQKRETRSSASSDTVVSDHNSKERENTKKSKKHLKTLTKSPNKLKVTSVSTKTKNVSPKTVSSDSVVNGKRKPRMSADLAVINTSKFDTPVRVFTLSDWIIRPLKKVKGVLVEGKRSGIDEYWRSSSIAERRDGSTVVTDSGSVYRLVGNIQKLDAIDAGFSPELIQSFNRGFPKKWRELIDSHFNSEDEGQSANSTISKKSSSASKLKTPTVKNKSQNHKIQEAVNPLNETMVGTPEGQIIDLTSLKQTRSGRVVKPVLASWAGQRVEFDTQTNAMKVVYNTKFAESYFTQQDIQLSAKTTRKRSVKKTNATDKHKTSVEKDTKKSNHSKTKKADSPNDLVEDVLNIINTSRERRQKQTKHRETCYSTSTSRIHMRDRLATDESDFSHEDASSKPSTVGKNKSRNSTSKIQNGELTEDTESEALPKLRKQKNTNKNTKSKTVKSPSKGKNSSQKQSVSKSESRKNKNSEQSVSDSESEEITFKQPAYEKKSKSKKITQKSKSKKVENKHQEITDDVEDDSDDDGWGKSEIHRLTSAMKCVLPSDKLLWKRLSDAVETRSEQECQEFVKSDKKYKPFLDSIKTVKEKKLVEVTAKKGTMKRKKQIREFLEQNHGDEEQDIFDSTPFKSRTTKMVVPRLDDDDDLFAGGDFPITPGAANYRTPSIKQYLTQFSAKKTPANCIASPVTSAINTKNADKIVHHYLKRRKLTKSKPVKKNEPVLIANKRRTLFCPEKVDENLFNMSDNNDNDDDEDEEQDYYEPDELMDESIN</sequence>
<feature type="region of interest" description="Disordered" evidence="1">
    <location>
        <begin position="670"/>
        <end position="900"/>
    </location>
</feature>
<feature type="compositionally biased region" description="Acidic residues" evidence="1">
    <location>
        <begin position="1117"/>
        <end position="1141"/>
    </location>
</feature>
<dbReference type="AlphaFoldDB" id="A0AAN8Q0D7"/>
<dbReference type="GO" id="GO:0000775">
    <property type="term" value="C:chromosome, centromeric region"/>
    <property type="evidence" value="ECO:0007669"/>
    <property type="project" value="TreeGrafter"/>
</dbReference>
<feature type="compositionally biased region" description="Polar residues" evidence="1">
    <location>
        <begin position="380"/>
        <end position="390"/>
    </location>
</feature>
<feature type="region of interest" description="Disordered" evidence="1">
    <location>
        <begin position="559"/>
        <end position="591"/>
    </location>
</feature>
<feature type="compositionally biased region" description="Basic and acidic residues" evidence="1">
    <location>
        <begin position="370"/>
        <end position="379"/>
    </location>
</feature>
<feature type="domain" description="SANTA" evidence="2">
    <location>
        <begin position="88"/>
        <end position="173"/>
    </location>
</feature>
<evidence type="ECO:0000313" key="3">
    <source>
        <dbReference type="EMBL" id="KAK6183011.1"/>
    </source>
</evidence>
<dbReference type="InterPro" id="IPR015216">
    <property type="entry name" value="SANTA"/>
</dbReference>
<name>A0AAN8Q0D7_PATCE</name>
<feature type="region of interest" description="Disordered" evidence="1">
    <location>
        <begin position="1108"/>
        <end position="1141"/>
    </location>
</feature>
<feature type="compositionally biased region" description="Low complexity" evidence="1">
    <location>
        <begin position="409"/>
        <end position="435"/>
    </location>
</feature>
<dbReference type="Pfam" id="PF09133">
    <property type="entry name" value="SANTA"/>
    <property type="match status" value="2"/>
</dbReference>
<accession>A0AAN8Q0D7</accession>
<feature type="compositionally biased region" description="Basic residues" evidence="1">
    <location>
        <begin position="864"/>
        <end position="875"/>
    </location>
</feature>
<feature type="compositionally biased region" description="Basic and acidic residues" evidence="1">
    <location>
        <begin position="391"/>
        <end position="400"/>
    </location>
</feature>
<comment type="caution">
    <text evidence="3">The sequence shown here is derived from an EMBL/GenBank/DDBJ whole genome shotgun (WGS) entry which is preliminary data.</text>
</comment>
<dbReference type="InterPro" id="IPR039110">
    <property type="entry name" value="KNL2-like"/>
</dbReference>
<feature type="compositionally biased region" description="Polar residues" evidence="1">
    <location>
        <begin position="766"/>
        <end position="787"/>
    </location>
</feature>
<feature type="domain" description="SANTA" evidence="2">
    <location>
        <begin position="467"/>
        <end position="551"/>
    </location>
</feature>
<evidence type="ECO:0000313" key="4">
    <source>
        <dbReference type="Proteomes" id="UP001347796"/>
    </source>
</evidence>
<feature type="compositionally biased region" description="Basic and acidic residues" evidence="1">
    <location>
        <begin position="747"/>
        <end position="765"/>
    </location>
</feature>
<feature type="compositionally biased region" description="Low complexity" evidence="1">
    <location>
        <begin position="815"/>
        <end position="832"/>
    </location>
</feature>
<dbReference type="PANTHER" id="PTHR16124:SF3">
    <property type="entry name" value="MIS18-BINDING PROTEIN 1"/>
    <property type="match status" value="1"/>
</dbReference>
<feature type="compositionally biased region" description="Basic and acidic residues" evidence="1">
    <location>
        <begin position="876"/>
        <end position="885"/>
    </location>
</feature>
<feature type="compositionally biased region" description="Acidic residues" evidence="1">
    <location>
        <begin position="886"/>
        <end position="896"/>
    </location>
</feature>
<organism evidence="3 4">
    <name type="scientific">Patella caerulea</name>
    <name type="common">Rayed Mediterranean limpet</name>
    <dbReference type="NCBI Taxonomy" id="87958"/>
    <lineage>
        <taxon>Eukaryota</taxon>
        <taxon>Metazoa</taxon>
        <taxon>Spiralia</taxon>
        <taxon>Lophotrochozoa</taxon>
        <taxon>Mollusca</taxon>
        <taxon>Gastropoda</taxon>
        <taxon>Patellogastropoda</taxon>
        <taxon>Patelloidea</taxon>
        <taxon>Patellidae</taxon>
        <taxon>Patella</taxon>
    </lineage>
</organism>
<feature type="region of interest" description="Disordered" evidence="1">
    <location>
        <begin position="284"/>
        <end position="441"/>
    </location>
</feature>
<evidence type="ECO:0000256" key="1">
    <source>
        <dbReference type="SAM" id="MobiDB-lite"/>
    </source>
</evidence>
<proteinExistence type="predicted"/>
<dbReference type="Proteomes" id="UP001347796">
    <property type="component" value="Unassembled WGS sequence"/>
</dbReference>
<feature type="compositionally biased region" description="Basic residues" evidence="1">
    <location>
        <begin position="291"/>
        <end position="300"/>
    </location>
</feature>
<gene>
    <name evidence="3" type="ORF">SNE40_010567</name>
</gene>
<evidence type="ECO:0000259" key="2">
    <source>
        <dbReference type="Pfam" id="PF09133"/>
    </source>
</evidence>
<dbReference type="EMBL" id="JAZGQO010000007">
    <property type="protein sequence ID" value="KAK6183011.1"/>
    <property type="molecule type" value="Genomic_DNA"/>
</dbReference>
<feature type="compositionally biased region" description="Basic residues" evidence="1">
    <location>
        <begin position="799"/>
        <end position="814"/>
    </location>
</feature>